<dbReference type="Proteomes" id="UP000738431">
    <property type="component" value="Chromosome"/>
</dbReference>
<keyword evidence="1" id="KW-0732">Signal</keyword>
<keyword evidence="3" id="KW-1185">Reference proteome</keyword>
<gene>
    <name evidence="2" type="ORF">K1X11_001060</name>
</gene>
<feature type="chain" id="PRO_5047431740" evidence="1">
    <location>
        <begin position="23"/>
        <end position="233"/>
    </location>
</feature>
<organism evidence="2 3">
    <name type="scientific">Actomonas aquatica</name>
    <dbReference type="NCBI Taxonomy" id="2866162"/>
    <lineage>
        <taxon>Bacteria</taxon>
        <taxon>Pseudomonadati</taxon>
        <taxon>Verrucomicrobiota</taxon>
        <taxon>Opitutia</taxon>
        <taxon>Opitutales</taxon>
        <taxon>Opitutaceae</taxon>
        <taxon>Actomonas</taxon>
    </lineage>
</organism>
<name>A0ABZ1C990_9BACT</name>
<evidence type="ECO:0000313" key="2">
    <source>
        <dbReference type="EMBL" id="WRQ87977.1"/>
    </source>
</evidence>
<evidence type="ECO:0000313" key="3">
    <source>
        <dbReference type="Proteomes" id="UP000738431"/>
    </source>
</evidence>
<accession>A0ABZ1C990</accession>
<proteinExistence type="predicted"/>
<reference evidence="2 3" key="1">
    <citation type="submission" date="2023-12" db="EMBL/GenBank/DDBJ databases">
        <title>Description of an unclassified Opitutus bacterium of Verrucomicrobiota.</title>
        <authorList>
            <person name="Zhang D.-F."/>
        </authorList>
    </citation>
    <scope>NUCLEOTIDE SEQUENCE [LARGE SCALE GENOMIC DNA]</scope>
    <source>
        <strain evidence="2 3">WL0086</strain>
    </source>
</reference>
<dbReference type="EMBL" id="CP139781">
    <property type="protein sequence ID" value="WRQ87977.1"/>
    <property type="molecule type" value="Genomic_DNA"/>
</dbReference>
<evidence type="ECO:0000256" key="1">
    <source>
        <dbReference type="SAM" id="SignalP"/>
    </source>
</evidence>
<feature type="signal peptide" evidence="1">
    <location>
        <begin position="1"/>
        <end position="22"/>
    </location>
</feature>
<dbReference type="RefSeq" id="WP_221028987.1">
    <property type="nucleotide sequence ID" value="NZ_CP139781.1"/>
</dbReference>
<protein>
    <submittedName>
        <fullName evidence="2">Uncharacterized protein</fullName>
    </submittedName>
</protein>
<sequence length="233" mass="24327">MTPRLRPTCVFFALLLATGLAAAPAPSDTTRAAYLLVLGRAPTSDAGAADMAAAFATAREQLQGNAGLQTAVAAQARADAFGGAEVDAPAATALTYAAQVTAHLAWLDTHPDANAQVLQQAYRYVINRDVYEEELAYWNEQPARYSYVMLVACIEDWARRNQPGLMVTAGTPTVSINCEFLTAARLSPADAAVARKLIGLGDITTPGYHVVAPGAAHLKSAGGIHFVAAGATD</sequence>